<gene>
    <name evidence="3" type="ORF">ACFOMH_05250</name>
</gene>
<feature type="region of interest" description="Disordered" evidence="1">
    <location>
        <begin position="122"/>
        <end position="184"/>
    </location>
</feature>
<keyword evidence="2" id="KW-1133">Transmembrane helix</keyword>
<evidence type="ECO:0000256" key="1">
    <source>
        <dbReference type="SAM" id="MobiDB-lite"/>
    </source>
</evidence>
<dbReference type="RefSeq" id="WP_374425700.1">
    <property type="nucleotide sequence ID" value="NZ_JBHRXJ010000003.1"/>
</dbReference>
<dbReference type="EMBL" id="JBHRXJ010000003">
    <property type="protein sequence ID" value="MFC3527572.1"/>
    <property type="molecule type" value="Genomic_DNA"/>
</dbReference>
<dbReference type="Pfam" id="PF04186">
    <property type="entry name" value="FxsA"/>
    <property type="match status" value="1"/>
</dbReference>
<comment type="caution">
    <text evidence="3">The sequence shown here is derived from an EMBL/GenBank/DDBJ whole genome shotgun (WGS) entry which is preliminary data.</text>
</comment>
<dbReference type="NCBIfam" id="NF008528">
    <property type="entry name" value="PRK11463.1-2"/>
    <property type="match status" value="1"/>
</dbReference>
<protein>
    <submittedName>
        <fullName evidence="3">FxsA family protein</fullName>
    </submittedName>
</protein>
<keyword evidence="2" id="KW-0812">Transmembrane</keyword>
<dbReference type="InterPro" id="IPR007313">
    <property type="entry name" value="FxsA"/>
</dbReference>
<dbReference type="PANTHER" id="PTHR35335">
    <property type="entry name" value="UPF0716 PROTEIN FXSA"/>
    <property type="match status" value="1"/>
</dbReference>
<sequence>MWLLLPFIILPILEIALFIQVGGAIGVLPVIALVLGSAVLGVAVMRRQGAQAAMDVQRAMQDFRDPAKPMAHGALVMIAGMLLVLPGLLTSAVGLILLIEPVRDLILRRMAARVRVAGAGFGRGYPGGPRPDGGRWGDDGTIDGEYTVQDDPPTPIREGLTDRRGDGGAGAAGPRRGDSGWTRH</sequence>
<feature type="transmembrane region" description="Helical" evidence="2">
    <location>
        <begin position="74"/>
        <end position="99"/>
    </location>
</feature>
<proteinExistence type="predicted"/>
<feature type="compositionally biased region" description="Gly residues" evidence="1">
    <location>
        <begin position="122"/>
        <end position="131"/>
    </location>
</feature>
<reference evidence="4" key="1">
    <citation type="journal article" date="2019" name="Int. J. Syst. Evol. Microbiol.">
        <title>The Global Catalogue of Microorganisms (GCM) 10K type strain sequencing project: providing services to taxonomists for standard genome sequencing and annotation.</title>
        <authorList>
            <consortium name="The Broad Institute Genomics Platform"/>
            <consortium name="The Broad Institute Genome Sequencing Center for Infectious Disease"/>
            <person name="Wu L."/>
            <person name="Ma J."/>
        </authorList>
    </citation>
    <scope>NUCLEOTIDE SEQUENCE [LARGE SCALE GENOMIC DNA]</scope>
    <source>
        <strain evidence="4">KCTC 42899</strain>
    </source>
</reference>
<keyword evidence="2" id="KW-0472">Membrane</keyword>
<dbReference type="Proteomes" id="UP001595721">
    <property type="component" value="Unassembled WGS sequence"/>
</dbReference>
<accession>A0ABV7R2J8</accession>
<feature type="transmembrane region" description="Helical" evidence="2">
    <location>
        <begin position="28"/>
        <end position="45"/>
    </location>
</feature>
<name>A0ABV7R2J8_9RHOB</name>
<evidence type="ECO:0000313" key="4">
    <source>
        <dbReference type="Proteomes" id="UP001595721"/>
    </source>
</evidence>
<keyword evidence="4" id="KW-1185">Reference proteome</keyword>
<dbReference type="PANTHER" id="PTHR35335:SF1">
    <property type="entry name" value="UPF0716 PROTEIN FXSA"/>
    <property type="match status" value="1"/>
</dbReference>
<organism evidence="3 4">
    <name type="scientific">Paracoccus mangrovi</name>
    <dbReference type="NCBI Taxonomy" id="1715645"/>
    <lineage>
        <taxon>Bacteria</taxon>
        <taxon>Pseudomonadati</taxon>
        <taxon>Pseudomonadota</taxon>
        <taxon>Alphaproteobacteria</taxon>
        <taxon>Rhodobacterales</taxon>
        <taxon>Paracoccaceae</taxon>
        <taxon>Paracoccus</taxon>
    </lineage>
</organism>
<evidence type="ECO:0000313" key="3">
    <source>
        <dbReference type="EMBL" id="MFC3527572.1"/>
    </source>
</evidence>
<evidence type="ECO:0000256" key="2">
    <source>
        <dbReference type="SAM" id="Phobius"/>
    </source>
</evidence>